<evidence type="ECO:0000256" key="1">
    <source>
        <dbReference type="ARBA" id="ARBA00007837"/>
    </source>
</evidence>
<accession>A0A1J4TAQ2</accession>
<keyword evidence="2" id="KW-0547">Nucleotide-binding</keyword>
<dbReference type="EMBL" id="MNUU01000051">
    <property type="protein sequence ID" value="OIO07311.1"/>
    <property type="molecule type" value="Genomic_DNA"/>
</dbReference>
<organism evidence="5 6">
    <name type="scientific">Candidatus Falkowbacteria bacterium CG1_02_37_44</name>
    <dbReference type="NCBI Taxonomy" id="1805146"/>
    <lineage>
        <taxon>Bacteria</taxon>
        <taxon>Candidatus Falkowiibacteriota</taxon>
    </lineage>
</organism>
<keyword evidence="3" id="KW-0067">ATP-binding</keyword>
<dbReference type="PANTHER" id="PTHR43030">
    <property type="entry name" value="PHOSPHOENOLPYRUVATE SYNTHASE"/>
    <property type="match status" value="1"/>
</dbReference>
<name>A0A1J4TAQ2_9BACT</name>
<evidence type="ECO:0000313" key="6">
    <source>
        <dbReference type="Proteomes" id="UP000183192"/>
    </source>
</evidence>
<gene>
    <name evidence="5" type="ORF">AUJ27_02755</name>
</gene>
<dbReference type="GO" id="GO:0008986">
    <property type="term" value="F:pyruvate, water dikinase activity"/>
    <property type="evidence" value="ECO:0007669"/>
    <property type="project" value="InterPro"/>
</dbReference>
<dbReference type="Pfam" id="PF00391">
    <property type="entry name" value="PEP-utilizers"/>
    <property type="match status" value="1"/>
</dbReference>
<dbReference type="Proteomes" id="UP000183192">
    <property type="component" value="Unassembled WGS sequence"/>
</dbReference>
<dbReference type="InterPro" id="IPR036637">
    <property type="entry name" value="Phosphohistidine_dom_sf"/>
</dbReference>
<dbReference type="Gene3D" id="3.50.30.10">
    <property type="entry name" value="Phosphohistidine domain"/>
    <property type="match status" value="1"/>
</dbReference>
<sequence length="375" mass="43485">MTARKKLLFLNNIIEKYGLRPASKRYLSLFTMSCVAVAYNKLFKKNFGISYRAVGAIGKATGGKYIFTTLFNERYIAVETEKIIKKIKTRKDYYDKKLFLPINKIYEKIKDDLNIIEKNINKRPEYCLKIITIISPRYYLILGVYNCFWRYFMEKSANELPKKILNRIGEDRNNISEIYPKLEGLIKSSFEAMGKKIGLDGDSLRCLTLKEIKNFLIKYKLSKAKFKELKRRKSGYLYLCIEKGDREYIFTEKNIIKTIKNNFIIIDKKKKIKIIKGHIAYPGIARGRVYNHTFYKHKKIAKYVLVAVMTRPDDIHLIKNSLAVITDEGSILSHAAIVCRELKKPCIIGTKIATQVLKDGDLVEVDADKGVVRII</sequence>
<evidence type="ECO:0000256" key="2">
    <source>
        <dbReference type="ARBA" id="ARBA00022741"/>
    </source>
</evidence>
<feature type="domain" description="PEP-utilising enzyme mobile" evidence="4">
    <location>
        <begin position="303"/>
        <end position="370"/>
    </location>
</feature>
<reference evidence="5 6" key="1">
    <citation type="journal article" date="2016" name="Environ. Microbiol.">
        <title>Genomic resolution of a cold subsurface aquifer community provides metabolic insights for novel microbes adapted to high CO concentrations.</title>
        <authorList>
            <person name="Probst A.J."/>
            <person name="Castelle C.J."/>
            <person name="Singh A."/>
            <person name="Brown C.T."/>
            <person name="Anantharaman K."/>
            <person name="Sharon I."/>
            <person name="Hug L.A."/>
            <person name="Burstein D."/>
            <person name="Emerson J.B."/>
            <person name="Thomas B.C."/>
            <person name="Banfield J.F."/>
        </authorList>
    </citation>
    <scope>NUCLEOTIDE SEQUENCE [LARGE SCALE GENOMIC DNA]</scope>
    <source>
        <strain evidence="5">CG1_02_37_44</strain>
    </source>
</reference>
<evidence type="ECO:0000256" key="3">
    <source>
        <dbReference type="ARBA" id="ARBA00022840"/>
    </source>
</evidence>
<comment type="caution">
    <text evidence="5">The sequence shown here is derived from an EMBL/GenBank/DDBJ whole genome shotgun (WGS) entry which is preliminary data.</text>
</comment>
<protein>
    <recommendedName>
        <fullName evidence="4">PEP-utilising enzyme mobile domain-containing protein</fullName>
    </recommendedName>
</protein>
<evidence type="ECO:0000313" key="5">
    <source>
        <dbReference type="EMBL" id="OIO07311.1"/>
    </source>
</evidence>
<dbReference type="InterPro" id="IPR006319">
    <property type="entry name" value="PEP_synth"/>
</dbReference>
<dbReference type="PANTHER" id="PTHR43030:SF1">
    <property type="entry name" value="PHOSPHOENOLPYRUVATE SYNTHASE"/>
    <property type="match status" value="1"/>
</dbReference>
<dbReference type="STRING" id="1805146.AUJ27_02755"/>
<dbReference type="GO" id="GO:0005524">
    <property type="term" value="F:ATP binding"/>
    <property type="evidence" value="ECO:0007669"/>
    <property type="project" value="UniProtKB-KW"/>
</dbReference>
<dbReference type="InterPro" id="IPR008279">
    <property type="entry name" value="PEP-util_enz_mobile_dom"/>
</dbReference>
<dbReference type="SUPFAM" id="SSF52009">
    <property type="entry name" value="Phosphohistidine domain"/>
    <property type="match status" value="1"/>
</dbReference>
<proteinExistence type="inferred from homology"/>
<evidence type="ECO:0000259" key="4">
    <source>
        <dbReference type="Pfam" id="PF00391"/>
    </source>
</evidence>
<comment type="similarity">
    <text evidence="1">Belongs to the PEP-utilizing enzyme family.</text>
</comment>
<dbReference type="AlphaFoldDB" id="A0A1J4TAQ2"/>